<dbReference type="GO" id="GO:0003999">
    <property type="term" value="F:adenine phosphoribosyltransferase activity"/>
    <property type="evidence" value="ECO:0007669"/>
    <property type="project" value="UniProtKB-UniRule"/>
</dbReference>
<evidence type="ECO:0000256" key="7">
    <source>
        <dbReference type="ARBA" id="ARBA00011893"/>
    </source>
</evidence>
<comment type="subcellular location">
    <subcellularLocation>
        <location evidence="3 12">Cytoplasm</location>
    </subcellularLocation>
</comment>
<dbReference type="GO" id="GO:0016208">
    <property type="term" value="F:AMP binding"/>
    <property type="evidence" value="ECO:0007669"/>
    <property type="project" value="TreeGrafter"/>
</dbReference>
<dbReference type="GO" id="GO:0006168">
    <property type="term" value="P:adenine salvage"/>
    <property type="evidence" value="ECO:0007669"/>
    <property type="project" value="InterPro"/>
</dbReference>
<dbReference type="Gene3D" id="3.40.50.2020">
    <property type="match status" value="1"/>
</dbReference>
<dbReference type="AlphaFoldDB" id="R4KC45"/>
<keyword evidence="15" id="KW-1185">Reference proteome</keyword>
<evidence type="ECO:0000256" key="6">
    <source>
        <dbReference type="ARBA" id="ARBA00011738"/>
    </source>
</evidence>
<evidence type="ECO:0000256" key="10">
    <source>
        <dbReference type="ARBA" id="ARBA00022679"/>
    </source>
</evidence>
<dbReference type="eggNOG" id="COG0503">
    <property type="taxonomic scope" value="Bacteria"/>
</dbReference>
<dbReference type="HOGENOM" id="CLU_063339_3_0_9"/>
<evidence type="ECO:0000256" key="2">
    <source>
        <dbReference type="ARBA" id="ARBA00003968"/>
    </source>
</evidence>
<dbReference type="GO" id="GO:0002055">
    <property type="term" value="F:adenine binding"/>
    <property type="evidence" value="ECO:0007669"/>
    <property type="project" value="TreeGrafter"/>
</dbReference>
<dbReference type="NCBIfam" id="NF002636">
    <property type="entry name" value="PRK02304.1-5"/>
    <property type="match status" value="1"/>
</dbReference>
<dbReference type="InterPro" id="IPR000836">
    <property type="entry name" value="PRTase_dom"/>
</dbReference>
<evidence type="ECO:0000313" key="15">
    <source>
        <dbReference type="Proteomes" id="UP000013523"/>
    </source>
</evidence>
<dbReference type="Pfam" id="PF00156">
    <property type="entry name" value="Pribosyltran"/>
    <property type="match status" value="1"/>
</dbReference>
<dbReference type="OrthoDB" id="9803963at2"/>
<dbReference type="RefSeq" id="WP_015615499.1">
    <property type="nucleotide sequence ID" value="NC_021182.1"/>
</dbReference>
<dbReference type="GO" id="GO:0044209">
    <property type="term" value="P:AMP salvage"/>
    <property type="evidence" value="ECO:0007669"/>
    <property type="project" value="UniProtKB-UniRule"/>
</dbReference>
<dbReference type="InterPro" id="IPR050054">
    <property type="entry name" value="UPRTase/APRTase"/>
</dbReference>
<evidence type="ECO:0000313" key="14">
    <source>
        <dbReference type="EMBL" id="AGK97195.1"/>
    </source>
</evidence>
<dbReference type="InterPro" id="IPR029057">
    <property type="entry name" value="PRTase-like"/>
</dbReference>
<dbReference type="NCBIfam" id="TIGR01090">
    <property type="entry name" value="apt"/>
    <property type="match status" value="1"/>
</dbReference>
<evidence type="ECO:0000256" key="3">
    <source>
        <dbReference type="ARBA" id="ARBA00004496"/>
    </source>
</evidence>
<dbReference type="STRING" id="86416.Clopa_2331"/>
<dbReference type="HAMAP" id="MF_00004">
    <property type="entry name" value="Aden_phosphoribosyltr"/>
    <property type="match status" value="1"/>
</dbReference>
<dbReference type="InterPro" id="IPR005764">
    <property type="entry name" value="Ade_phspho_trans"/>
</dbReference>
<evidence type="ECO:0000256" key="4">
    <source>
        <dbReference type="ARBA" id="ARBA00004659"/>
    </source>
</evidence>
<dbReference type="PANTHER" id="PTHR32315:SF3">
    <property type="entry name" value="ADENINE PHOSPHORIBOSYLTRANSFERASE"/>
    <property type="match status" value="1"/>
</dbReference>
<accession>R4KC45</accession>
<dbReference type="PANTHER" id="PTHR32315">
    <property type="entry name" value="ADENINE PHOSPHORIBOSYLTRANSFERASE"/>
    <property type="match status" value="1"/>
</dbReference>
<comment type="similarity">
    <text evidence="5 12">Belongs to the purine/pyrimidine phosphoribosyltransferase family.</text>
</comment>
<comment type="pathway">
    <text evidence="4 12">Purine metabolism; AMP biosynthesis via salvage pathway; AMP from adenine: step 1/1.</text>
</comment>
<sequence length="172" mass="18997">MNLESKIRIIEDFPKKGISFKDITTLLEDKAAFKYTIDSFSELLKDKDIDIVVGPEARGFMFGTPLAYALGAGFVPARKKGKLPCDTLSIEYGLEYGKDVIEIHKDAIKPGQKVAIIDDLLATGGTIEAVTKLVEEMGGEVVSINFLIELTGLNGREKLEKYDINSLVTYEF</sequence>
<name>R4KC45_CLOPA</name>
<dbReference type="FunFam" id="3.40.50.2020:FF:000004">
    <property type="entry name" value="Adenine phosphoribosyltransferase"/>
    <property type="match status" value="1"/>
</dbReference>
<dbReference type="UniPathway" id="UPA00588">
    <property type="reaction ID" value="UER00646"/>
</dbReference>
<dbReference type="NCBIfam" id="NF002634">
    <property type="entry name" value="PRK02304.1-3"/>
    <property type="match status" value="1"/>
</dbReference>
<protein>
    <recommendedName>
        <fullName evidence="7 12">Adenine phosphoribosyltransferase</fullName>
        <shortName evidence="12">APRT</shortName>
        <ecNumber evidence="7 12">2.4.2.7</ecNumber>
    </recommendedName>
</protein>
<dbReference type="NCBIfam" id="NF002633">
    <property type="entry name" value="PRK02304.1-2"/>
    <property type="match status" value="1"/>
</dbReference>
<dbReference type="SUPFAM" id="SSF53271">
    <property type="entry name" value="PRTase-like"/>
    <property type="match status" value="1"/>
</dbReference>
<dbReference type="PATRIC" id="fig|86416.3.peg.2314"/>
<evidence type="ECO:0000256" key="8">
    <source>
        <dbReference type="ARBA" id="ARBA00022490"/>
    </source>
</evidence>
<reference evidence="14 15" key="1">
    <citation type="submission" date="2012-01" db="EMBL/GenBank/DDBJ databases">
        <title>Complete sequence of chromosome of Clostridium pasteurianum BC1.</title>
        <authorList>
            <consortium name="US DOE Joint Genome Institute"/>
            <person name="Lucas S."/>
            <person name="Han J."/>
            <person name="Lapidus A."/>
            <person name="Cheng J.-F."/>
            <person name="Goodwin L."/>
            <person name="Pitluck S."/>
            <person name="Peters L."/>
            <person name="Mikhailova N."/>
            <person name="Teshima H."/>
            <person name="Detter J.C."/>
            <person name="Han C."/>
            <person name="Tapia R."/>
            <person name="Land M."/>
            <person name="Hauser L."/>
            <person name="Kyrpides N."/>
            <person name="Ivanova N."/>
            <person name="Pagani I."/>
            <person name="Dunn J."/>
            <person name="Taghavi S."/>
            <person name="Francis A."/>
            <person name="van der Lelie D."/>
            <person name="Woyke T."/>
        </authorList>
    </citation>
    <scope>NUCLEOTIDE SEQUENCE [LARGE SCALE GENOMIC DNA]</scope>
    <source>
        <strain evidence="14 15">BC1</strain>
    </source>
</reference>
<evidence type="ECO:0000259" key="13">
    <source>
        <dbReference type="Pfam" id="PF00156"/>
    </source>
</evidence>
<dbReference type="GO" id="GO:0005737">
    <property type="term" value="C:cytoplasm"/>
    <property type="evidence" value="ECO:0007669"/>
    <property type="project" value="UniProtKB-SubCell"/>
</dbReference>
<evidence type="ECO:0000256" key="5">
    <source>
        <dbReference type="ARBA" id="ARBA00008391"/>
    </source>
</evidence>
<comment type="subunit">
    <text evidence="6 12">Homodimer.</text>
</comment>
<dbReference type="KEGG" id="cpas:Clopa_2331"/>
<proteinExistence type="inferred from homology"/>
<evidence type="ECO:0000256" key="12">
    <source>
        <dbReference type="HAMAP-Rule" id="MF_00004"/>
    </source>
</evidence>
<keyword evidence="9 12" id="KW-0328">Glycosyltransferase</keyword>
<comment type="catalytic activity">
    <reaction evidence="1 12">
        <text>AMP + diphosphate = 5-phospho-alpha-D-ribose 1-diphosphate + adenine</text>
        <dbReference type="Rhea" id="RHEA:16609"/>
        <dbReference type="ChEBI" id="CHEBI:16708"/>
        <dbReference type="ChEBI" id="CHEBI:33019"/>
        <dbReference type="ChEBI" id="CHEBI:58017"/>
        <dbReference type="ChEBI" id="CHEBI:456215"/>
        <dbReference type="EC" id="2.4.2.7"/>
    </reaction>
</comment>
<evidence type="ECO:0000256" key="9">
    <source>
        <dbReference type="ARBA" id="ARBA00022676"/>
    </source>
</evidence>
<comment type="function">
    <text evidence="2 12">Catalyzes a salvage reaction resulting in the formation of AMP, that is energically less costly than de novo synthesis.</text>
</comment>
<dbReference type="GO" id="GO:0006166">
    <property type="term" value="P:purine ribonucleoside salvage"/>
    <property type="evidence" value="ECO:0007669"/>
    <property type="project" value="UniProtKB-UniRule"/>
</dbReference>
<dbReference type="CDD" id="cd06223">
    <property type="entry name" value="PRTases_typeI"/>
    <property type="match status" value="1"/>
</dbReference>
<evidence type="ECO:0000256" key="1">
    <source>
        <dbReference type="ARBA" id="ARBA00000868"/>
    </source>
</evidence>
<dbReference type="EMBL" id="CP003261">
    <property type="protein sequence ID" value="AGK97195.1"/>
    <property type="molecule type" value="Genomic_DNA"/>
</dbReference>
<keyword evidence="11 12" id="KW-0660">Purine salvage</keyword>
<dbReference type="Proteomes" id="UP000013523">
    <property type="component" value="Chromosome"/>
</dbReference>
<organism evidence="14 15">
    <name type="scientific">Clostridium pasteurianum BC1</name>
    <dbReference type="NCBI Taxonomy" id="86416"/>
    <lineage>
        <taxon>Bacteria</taxon>
        <taxon>Bacillati</taxon>
        <taxon>Bacillota</taxon>
        <taxon>Clostridia</taxon>
        <taxon>Eubacteriales</taxon>
        <taxon>Clostridiaceae</taxon>
        <taxon>Clostridium</taxon>
    </lineage>
</organism>
<dbReference type="EC" id="2.4.2.7" evidence="7 12"/>
<keyword evidence="10 12" id="KW-0808">Transferase</keyword>
<keyword evidence="8 12" id="KW-0963">Cytoplasm</keyword>
<gene>
    <name evidence="12" type="primary">apt</name>
    <name evidence="14" type="ORF">Clopa_2331</name>
</gene>
<evidence type="ECO:0000256" key="11">
    <source>
        <dbReference type="ARBA" id="ARBA00022726"/>
    </source>
</evidence>
<feature type="domain" description="Phosphoribosyltransferase" evidence="13">
    <location>
        <begin position="33"/>
        <end position="165"/>
    </location>
</feature>